<dbReference type="RefSeq" id="WP_197661917.1">
    <property type="nucleotide sequence ID" value="NZ_JAEAGR010000013.1"/>
</dbReference>
<dbReference type="AlphaFoldDB" id="A0A8J7H3I9"/>
<comment type="caution">
    <text evidence="1">The sequence shown here is derived from an EMBL/GenBank/DDBJ whole genome shotgun (WGS) entry which is preliminary data.</text>
</comment>
<proteinExistence type="predicted"/>
<dbReference type="EMBL" id="JAEAGR010000013">
    <property type="protein sequence ID" value="MBH1941672.1"/>
    <property type="molecule type" value="Genomic_DNA"/>
</dbReference>
<dbReference type="Proteomes" id="UP000623269">
    <property type="component" value="Unassembled WGS sequence"/>
</dbReference>
<evidence type="ECO:0000313" key="1">
    <source>
        <dbReference type="EMBL" id="MBH1941672.1"/>
    </source>
</evidence>
<gene>
    <name evidence="1" type="ORF">I5677_12285</name>
</gene>
<keyword evidence="2" id="KW-1185">Reference proteome</keyword>
<organism evidence="1 2">
    <name type="scientific">Mobilitalea sibirica</name>
    <dbReference type="NCBI Taxonomy" id="1462919"/>
    <lineage>
        <taxon>Bacteria</taxon>
        <taxon>Bacillati</taxon>
        <taxon>Bacillota</taxon>
        <taxon>Clostridia</taxon>
        <taxon>Lachnospirales</taxon>
        <taxon>Lachnospiraceae</taxon>
        <taxon>Mobilitalea</taxon>
    </lineage>
</organism>
<sequence>MAYYHTCSECGAFLDPGEKCDCSKKSEQLRKKYEQLTAVTNDGQIVLGGNLIENCKNQNKKPIWH</sequence>
<evidence type="ECO:0000313" key="2">
    <source>
        <dbReference type="Proteomes" id="UP000623269"/>
    </source>
</evidence>
<protein>
    <submittedName>
        <fullName evidence="1">Uncharacterized protein</fullName>
    </submittedName>
</protein>
<name>A0A8J7H3I9_9FIRM</name>
<reference evidence="1" key="1">
    <citation type="submission" date="2020-12" db="EMBL/GenBank/DDBJ databases">
        <title>M. sibirica DSM 26468T genome.</title>
        <authorList>
            <person name="Thieme N."/>
            <person name="Rettenmaier R."/>
            <person name="Zverlov V."/>
            <person name="Liebl W."/>
        </authorList>
    </citation>
    <scope>NUCLEOTIDE SEQUENCE</scope>
    <source>
        <strain evidence="1">DSM 26468</strain>
    </source>
</reference>
<accession>A0A8J7H3I9</accession>